<dbReference type="SMART" id="SM00181">
    <property type="entry name" value="EGF"/>
    <property type="match status" value="12"/>
</dbReference>
<name>A0A8T0D570_9TREM</name>
<dbReference type="InterPro" id="IPR008211">
    <property type="entry name" value="Laminin_N"/>
</dbReference>
<feature type="coiled-coil region" evidence="11">
    <location>
        <begin position="2235"/>
        <end position="2262"/>
    </location>
</feature>
<dbReference type="Pfam" id="PF24973">
    <property type="entry name" value="EGF_LMN_ATRN"/>
    <property type="match status" value="3"/>
</dbReference>
<dbReference type="SUPFAM" id="SSF49899">
    <property type="entry name" value="Concanavalin A-like lectins/glucanases"/>
    <property type="match status" value="1"/>
</dbReference>
<keyword evidence="5" id="KW-0677">Repeat</keyword>
<dbReference type="CDD" id="cd00055">
    <property type="entry name" value="EGF_Lam"/>
    <property type="match status" value="16"/>
</dbReference>
<dbReference type="GO" id="GO:0009888">
    <property type="term" value="P:tissue development"/>
    <property type="evidence" value="ECO:0007669"/>
    <property type="project" value="TreeGrafter"/>
</dbReference>
<feature type="domain" description="Laminin IV type A" evidence="16">
    <location>
        <begin position="588"/>
        <end position="841"/>
    </location>
</feature>
<feature type="domain" description="Laminin EGF-like" evidence="15">
    <location>
        <begin position="1097"/>
        <end position="1148"/>
    </location>
</feature>
<feature type="domain" description="Laminin G" evidence="14">
    <location>
        <begin position="3159"/>
        <end position="3364"/>
    </location>
</feature>
<dbReference type="GO" id="GO:0009887">
    <property type="term" value="P:animal organ morphogenesis"/>
    <property type="evidence" value="ECO:0007669"/>
    <property type="project" value="TreeGrafter"/>
</dbReference>
<dbReference type="GO" id="GO:0005201">
    <property type="term" value="F:extracellular matrix structural constituent"/>
    <property type="evidence" value="ECO:0007669"/>
    <property type="project" value="TreeGrafter"/>
</dbReference>
<gene>
    <name evidence="18" type="ORF">P879_01455</name>
</gene>
<dbReference type="InterPro" id="IPR002049">
    <property type="entry name" value="LE_dom"/>
</dbReference>
<feature type="domain" description="Laminin EGF-like" evidence="15">
    <location>
        <begin position="1003"/>
        <end position="1049"/>
    </location>
</feature>
<evidence type="ECO:0000256" key="12">
    <source>
        <dbReference type="SAM" id="MobiDB-lite"/>
    </source>
</evidence>
<evidence type="ECO:0000259" key="16">
    <source>
        <dbReference type="PROSITE" id="PS51115"/>
    </source>
</evidence>
<feature type="domain" description="Laminin EGF-like" evidence="15">
    <location>
        <begin position="892"/>
        <end position="941"/>
    </location>
</feature>
<dbReference type="InterPro" id="IPR000742">
    <property type="entry name" value="EGF"/>
</dbReference>
<feature type="domain" description="Laminin EGF-like" evidence="15">
    <location>
        <begin position="1712"/>
        <end position="1759"/>
    </location>
</feature>
<evidence type="ECO:0000256" key="9">
    <source>
        <dbReference type="ARBA" id="ARBA00023292"/>
    </source>
</evidence>
<dbReference type="SMART" id="SM00281">
    <property type="entry name" value="LamB"/>
    <property type="match status" value="1"/>
</dbReference>
<feature type="domain" description="Laminin EGF-like" evidence="15">
    <location>
        <begin position="1346"/>
        <end position="1404"/>
    </location>
</feature>
<feature type="domain" description="Laminin N-terminal" evidence="17">
    <location>
        <begin position="24"/>
        <end position="324"/>
    </location>
</feature>
<feature type="domain" description="Laminin EGF-like" evidence="15">
    <location>
        <begin position="1050"/>
        <end position="1096"/>
    </location>
</feature>
<feature type="disulfide bond" evidence="10">
    <location>
        <begin position="1321"/>
        <end position="1330"/>
    </location>
</feature>
<feature type="disulfide bond" evidence="10">
    <location>
        <begin position="1052"/>
        <end position="1069"/>
    </location>
</feature>
<evidence type="ECO:0000256" key="7">
    <source>
        <dbReference type="ARBA" id="ARBA00023157"/>
    </source>
</evidence>
<dbReference type="PROSITE" id="PS51115">
    <property type="entry name" value="LAMININ_IVA"/>
    <property type="match status" value="1"/>
</dbReference>
<dbReference type="InterPro" id="IPR001791">
    <property type="entry name" value="Laminin_G"/>
</dbReference>
<feature type="disulfide bond" evidence="10">
    <location>
        <begin position="1375"/>
        <end position="1384"/>
    </location>
</feature>
<dbReference type="PROSITE" id="PS50027">
    <property type="entry name" value="EGF_LAM_2"/>
    <property type="match status" value="10"/>
</dbReference>
<dbReference type="PANTHER" id="PTHR10574">
    <property type="entry name" value="NETRIN/LAMININ-RELATED"/>
    <property type="match status" value="1"/>
</dbReference>
<keyword evidence="11" id="KW-0175">Coiled coil</keyword>
<dbReference type="FunFam" id="2.10.25.10:FF:000188">
    <property type="entry name" value="Laminin subunit gamma 2"/>
    <property type="match status" value="2"/>
</dbReference>
<dbReference type="Gene3D" id="2.60.120.200">
    <property type="match status" value="1"/>
</dbReference>
<dbReference type="PRINTS" id="PR00011">
    <property type="entry name" value="EGFLAMININ"/>
</dbReference>
<evidence type="ECO:0000259" key="14">
    <source>
        <dbReference type="PROSITE" id="PS50025"/>
    </source>
</evidence>
<feature type="disulfide bond" evidence="10">
    <location>
        <begin position="1800"/>
        <end position="1814"/>
    </location>
</feature>
<dbReference type="InterPro" id="IPR000034">
    <property type="entry name" value="Laminin_IV"/>
</dbReference>
<dbReference type="FunFam" id="2.10.25.10:FF:000069">
    <property type="entry name" value="Laminin subunit alpha 1"/>
    <property type="match status" value="1"/>
</dbReference>
<feature type="disulfide bond" evidence="10">
    <location>
        <begin position="1788"/>
        <end position="1797"/>
    </location>
</feature>
<proteinExistence type="predicted"/>
<dbReference type="SMART" id="SM01411">
    <property type="entry name" value="Ephrin_rec_like"/>
    <property type="match status" value="4"/>
</dbReference>
<feature type="region of interest" description="Disordered" evidence="12">
    <location>
        <begin position="2492"/>
        <end position="2513"/>
    </location>
</feature>
<dbReference type="FunFam" id="2.10.25.10:FF:000090">
    <property type="entry name" value="laminin subunit alpha"/>
    <property type="match status" value="2"/>
</dbReference>
<dbReference type="FunFam" id="2.10.25.10:FF:000580">
    <property type="entry name" value="Wing blister, isoform B"/>
    <property type="match status" value="1"/>
</dbReference>
<dbReference type="GO" id="GO:0007411">
    <property type="term" value="P:axon guidance"/>
    <property type="evidence" value="ECO:0007669"/>
    <property type="project" value="TreeGrafter"/>
</dbReference>
<evidence type="ECO:0000256" key="6">
    <source>
        <dbReference type="ARBA" id="ARBA00022869"/>
    </source>
</evidence>
<comment type="caution">
    <text evidence="18">The sequence shown here is derived from an EMBL/GenBank/DDBJ whole genome shotgun (WGS) entry which is preliminary data.</text>
</comment>
<keyword evidence="3" id="KW-0272">Extracellular matrix</keyword>
<dbReference type="EMBL" id="JTDF01021392">
    <property type="protein sequence ID" value="KAF8561898.1"/>
    <property type="molecule type" value="Genomic_DNA"/>
</dbReference>
<feature type="chain" id="PRO_5035724899" description="Laminin, alpha 1/2" evidence="13">
    <location>
        <begin position="21"/>
        <end position="3578"/>
    </location>
</feature>
<feature type="disulfide bond" evidence="10">
    <location>
        <begin position="477"/>
        <end position="486"/>
    </location>
</feature>
<feature type="disulfide bond" evidence="10">
    <location>
        <begin position="1033"/>
        <end position="1047"/>
    </location>
</feature>
<dbReference type="SMART" id="SM00136">
    <property type="entry name" value="LamNT"/>
    <property type="match status" value="1"/>
</dbReference>
<feature type="domain" description="Laminin EGF-like" evidence="15">
    <location>
        <begin position="449"/>
        <end position="505"/>
    </location>
</feature>
<evidence type="ECO:0000259" key="15">
    <source>
        <dbReference type="PROSITE" id="PS50027"/>
    </source>
</evidence>
<keyword evidence="19" id="KW-1185">Reference proteome</keyword>
<dbReference type="Gene3D" id="2.60.120.260">
    <property type="entry name" value="Galactose-binding domain-like"/>
    <property type="match status" value="1"/>
</dbReference>
<evidence type="ECO:0000256" key="1">
    <source>
        <dbReference type="ARBA" id="ARBA00004302"/>
    </source>
</evidence>
<sequence length="3578" mass="396503">MLICFRLAVVTALVLYEANGILYTDYSYEPDFLDMDPDSILEENAVITTNATCGVNRREYYCRLVEHADGALLYRRPNREKRQTITYHQPVREQVTQPQSYRDPSGHWIQCSFCDDRDPLLRHPIDYVLRGESHLWWQSPSLAEGLKYHSVTITMDFTQVYQIVYVLLRMGDSPRPANWILERSLDGINYKPWVFFAESEYDCRRLYQPLLDSPLTVTSGPRPWKLEDDEVYCTTFYSQPQALQSGEIIITLSLDRSSTLSGPAGLERAISAKLIDFLSARFVRLRFQKLQTLSGDWMAMPNQLDSSVYNRYYYSIRTIKVGGKCLCNSHANRCEQRVVDGVPRAICVCQHNTCGSNCEICCPMFNQQLWRPGRVCEECNCHGKADSCVFNQTVANLRLSKRKDGVFEGGGVCVDCREDTIGVNCESCKPGYYRPINVRPEASFPCVKCECDTFGSTGECVSNDAKVPEQYPGDCICKDGFAGKRCDQCAEGYRRSDTDPMQCVPCTCDVRGSHRGGGYKCEPPCNCKINVNPDSNCRLCLTGHFNLDVDNPEGCQACYCSGLTNQCDGVSPITALTLERNGLLGVVSTLIDWKIVIPSMSADSGYPIPYVDSPIGEELPLTADIRTVESWLGSASSRSVDRGYYWAAPKDYLGKQIAAYRSHLIIILRFNSPTMVSLFGLASTEVLSGRTPYNSLVVRDQLDYMWLNEPDVVLEGNGYRLAYILPVTHRDSHLIIDLRLHESSFRVLVEPPSSVPVDRIPIGMSQGTVGSAIGQFGDPARGFQQAGRPATVADLIAVLSKLDRLLIKAKYISDQNTIELRQVRFIRAERDPEGRIPGLEECICPAGHTGTSCESCAFGYWRDPSRKSEVDGNRALRGMWRDVHVPPICIPCECNGHSAHCDEQTGRCIDCQHNTAGDKCDRCAPGFYGDPTSGSPNACRPCECPTLTNQKTESCIAHETALSTDVKPYICLDCEDNTRGRYCERCAQGYYGQPDKGISCRLCDCDRGAVGCNETTGQCICGYNTAGPRCETCAEGTHGNPLLGQACRPCNCHEKGSVSLSCRAGDGQCFCNPGYEGLRCDRCTAGRGNVDAGCPPCQCSPIGTRPEARSTCDPTTGQCACKPGVGGTLDCSKCAPGFYNLGPNGCQECECSNRAVDLVCDPVDGRCKCGANVLGNRCEKCKSGHFWNVTGPNCLPCECGVGTAPSGKLIDTVDCDMQTGQCTCAPHVTGRQCTECEPGYYGVSSKGCKPCPMCPNGQVCDQVTGKCICPPNTQGDRCEECSPGSWDYNAITGCKICNCSLVGTKPDSIQSCDSVSGQCQCQQGYTGRACDQCETGHYGYPDCKPCECDARGTLRANGTVLVKTVCNQTDGSCFCKPNVQDTRCDTCKPGTFGLSIDYPLGCYSCFCFPTSTPPKCSLLTGYRSVPGKEKGIEIIATDRESVPGGALIQLSIGLKGEVSDDLSIGVSQFSWRFSAHRPTFLELPELKGKLTRNYGTVLVAIITECLPTGDCALNPPDSPYATEMLVANGGANIDTAGSLIVRRPYRIDARMIALNGQLHLEYQPADDAHGTLVDGYRQIWLREADWVLTRVVGVDTRVRPSRRELMLALLNVTSFSVRLFMPEANPKLVSVKYRVYEALSETATLAGTQIRSVEKCDCSVTSSGDHCEVASSGFYFPELVPKPGPSILPPQPDSIPPTVPENIIWRGGVEKCRCHGMSSRCDPNTGVCEACTGNTMGPDCGQCTTGYMGDPKKGQPCIKCQCPTEQTDYALTCFPAVDRPYVSHQCVCKPGYSGIRCERCAQGYFGDPTSMIACQPCDCDMDGSKSAACEPDHVVDAGRCIDCRGECTGELLIKADSVKTHIDNLNVTSLAYQGVARLGQQADSVAKRFSPERVQKEEDLIQQVQQLARETSMARDATDQARRMRDALELARCQAQENLTRVHQAIERFDTRVKDWIDRVQELPLTIPDTLVLQRWLEEARRVRTELNAIKLNATHDALSKLQKDLEKVIESAKDLTQTVRPGRSAIELRRLEAYQQQQRELLELQTTQLYGIGNATQKANKELVLAQTKSNALKKAATDAADLNTIHKFETNVTKLRALLDSISELPSEEIQKRVDDAKRALQNITSVDLIGLDRIHIPPKLESEVIRPLEREVDAIRLTLQFSVKVNQTIQALDAYQTIIDNMRRATNATMQAEDALKESAAAESQTWQELLDQVTQKKEDITNLLDESAEVLQNHNKTLNLATKQLAEASSDLDEIQKTADKTLSDAQEVNSKVTVIKQLLTDTEPQAQNVSAMTALQMEKMSDLRDRLQLVENRYAKLQGTAQSTVDQANNTLLTLVKSVSETETTMKQLDTKLLRLRRLADEARSLLDVSYGALAKDPVPLRLNRDCVYSLVPYALTKSRVFDIEFWFRLHPEQSQMNSVLMVGRRAFAGRTQMFAFTLESSNTKLRFSWNVMNGKLELSAIRTGIWYQVRVTSISGETRMMLIERPDEEKPNSNSQSTAREVSTKAGANHPEAALMIDRQMEIRVGGALQPGSRLVNPEAWGVNGAETLWSRLLSMDATQFCIFNLRVGGVAMSIVDLATASSSCKQPSRLDCQLFNYRPLARNGYVWRPQNELTDVTTETRPPQSLQTNYLLKRLFYCDFAGTGGYARIEEFKDLKFCEDRVQFQLTPLTDAQRNPMMVFTFFNYDKDIGVTVELIKGIPKATRWTGDQLYRSQHEPGLLDVTEVFRRRVFRTTSSSSDYGTRVRRNMGTEDKRAVSITQSELTVRIWRLDELLPTDCTDKVVMFLGAVPPGHYSLRRRMTELGLTLNLFVGRIGITNEKPSQDGSLFLEEYVNAPVARLGDTHLTDLQQRGEALVVPNLKPDLQYCLQFSPDSVDMKLEVDELKLDKSKLGSPWEPGITMTVRFNPTITPTEDIVLLRLQMASAEWLTISITPDYRLGLGIPGATAKLFTQESLTDRPLDDPAYALYELEMAEARMINASAPAWKELTGSEADNLDSGLPPPAPGKFEVTITLHFGKANSRRLHVLFDQRLVQSWTIPSQANVGPIEQALIGPFTKVKQPITISYLLIGNHLVDFAAELSVAEGKPGVHIGACGGQLHPRFLRRVGPLGILWVAQGLDLAPPPGGRRLRFVEMLADNATLPDDCVTNPSKTAWFDQTANSFWELNDLRSRLEDIEPPFEFTIGFRAQLSQGSKAMIDPDTSRVENAVTGVQYNLLAAFNYGPERGNIYVLLSESQIIVTDSKKVLWSSPHLTISDSSWHRLTLAIPKNDVLNELNGVESGVYMIFDGRHLWLPKVSSNGVPILAFIGGLPSTLKLTLPPNENIAPITNMFGCVDELVINGIEINPRISGRPTCYDCFSLDPNMIHVPESIRNYLKTELIPLQIPPAFLQSNLKQMTFDFSFFYDRDTLKLANLFVLVFEDEDTGKLVHVILYLANVEIRMAFVNGDEPLTDYSNSASLLNLPRNKNTWHFVKLDMMLAYNSIVLMLRSQIAQSLPLVLEDVQRLKAVYFSQNKVITLESMKGILNGAIGTPFVGCLRDIRIRTSTDVGSLQFPSEVPGLLKGVCHTSVVW</sequence>
<dbReference type="SUPFAM" id="SSF57196">
    <property type="entry name" value="EGF/Laminin"/>
    <property type="match status" value="11"/>
</dbReference>
<dbReference type="Pfam" id="PF00055">
    <property type="entry name" value="Laminin_N"/>
    <property type="match status" value="1"/>
</dbReference>
<accession>A0A8T0D570</accession>
<dbReference type="PROSITE" id="PS50025">
    <property type="entry name" value="LAM_G_DOMAIN"/>
    <property type="match status" value="1"/>
</dbReference>
<evidence type="ECO:0000313" key="18">
    <source>
        <dbReference type="EMBL" id="KAF8561898.1"/>
    </source>
</evidence>
<comment type="subcellular location">
    <subcellularLocation>
        <location evidence="1">Secreted</location>
        <location evidence="1">Extracellular space</location>
        <location evidence="1">Extracellular matrix</location>
        <location evidence="1">Basement membrane</location>
    </subcellularLocation>
</comment>
<dbReference type="FunFam" id="2.10.25.10:FF:000105">
    <property type="entry name" value="laminin subunit gamma-1"/>
    <property type="match status" value="1"/>
</dbReference>
<feature type="disulfide bond" evidence="10">
    <location>
        <begin position="489"/>
        <end position="503"/>
    </location>
</feature>
<feature type="disulfide bond" evidence="10">
    <location>
        <begin position="1731"/>
        <end position="1740"/>
    </location>
</feature>
<evidence type="ECO:0000256" key="4">
    <source>
        <dbReference type="ARBA" id="ARBA00022729"/>
    </source>
</evidence>
<keyword evidence="4 13" id="KW-0732">Signal</keyword>
<feature type="compositionally biased region" description="Polar residues" evidence="12">
    <location>
        <begin position="2498"/>
        <end position="2507"/>
    </location>
</feature>
<evidence type="ECO:0000256" key="2">
    <source>
        <dbReference type="ARBA" id="ARBA00022525"/>
    </source>
</evidence>
<dbReference type="OrthoDB" id="10011303at2759"/>
<dbReference type="GO" id="GO:0005604">
    <property type="term" value="C:basement membrane"/>
    <property type="evidence" value="ECO:0007669"/>
    <property type="project" value="UniProtKB-SubCell"/>
</dbReference>
<feature type="domain" description="Laminin EGF-like" evidence="15">
    <location>
        <begin position="1197"/>
        <end position="1250"/>
    </location>
</feature>
<dbReference type="PANTHER" id="PTHR10574:SF406">
    <property type="entry name" value="LAMININ SUBUNIT ALPHA 5"/>
    <property type="match status" value="1"/>
</dbReference>
<evidence type="ECO:0000256" key="3">
    <source>
        <dbReference type="ARBA" id="ARBA00022530"/>
    </source>
</evidence>
<feature type="disulfide bond" evidence="10">
    <location>
        <begin position="1071"/>
        <end position="1080"/>
    </location>
</feature>
<dbReference type="SMART" id="SM00180">
    <property type="entry name" value="EGF_Lam"/>
    <property type="match status" value="15"/>
</dbReference>
<dbReference type="PROSITE" id="PS00022">
    <property type="entry name" value="EGF_1"/>
    <property type="match status" value="2"/>
</dbReference>
<keyword evidence="6" id="KW-0084">Basement membrane</keyword>
<dbReference type="InterPro" id="IPR056863">
    <property type="entry name" value="LMN_ATRN_NET-like_EGF"/>
</dbReference>
<dbReference type="InterPro" id="IPR050440">
    <property type="entry name" value="Laminin/Netrin_ECM"/>
</dbReference>
<dbReference type="Proteomes" id="UP000699462">
    <property type="component" value="Unassembled WGS sequence"/>
</dbReference>
<dbReference type="PROSITE" id="PS01248">
    <property type="entry name" value="EGF_LAM_1"/>
    <property type="match status" value="5"/>
</dbReference>
<dbReference type="Gene3D" id="2.10.25.10">
    <property type="entry name" value="Laminin"/>
    <property type="match status" value="13"/>
</dbReference>
<evidence type="ECO:0000313" key="19">
    <source>
        <dbReference type="Proteomes" id="UP000699462"/>
    </source>
</evidence>
<evidence type="ECO:0000256" key="10">
    <source>
        <dbReference type="PROSITE-ProRule" id="PRU00460"/>
    </source>
</evidence>
<feature type="coiled-coil region" evidence="11">
    <location>
        <begin position="1973"/>
        <end position="2019"/>
    </location>
</feature>
<keyword evidence="2" id="KW-0964">Secreted</keyword>
<dbReference type="Pfam" id="PF00053">
    <property type="entry name" value="EGF_laminin"/>
    <property type="match status" value="11"/>
</dbReference>
<reference evidence="18 19" key="1">
    <citation type="submission" date="2019-07" db="EMBL/GenBank/DDBJ databases">
        <title>Annotation for the trematode Paragonimus westermani.</title>
        <authorList>
            <person name="Choi Y.-J."/>
        </authorList>
    </citation>
    <scope>NUCLEOTIDE SEQUENCE [LARGE SCALE GENOMIC DNA]</scope>
    <source>
        <strain evidence="18">180907_Pwestermani</strain>
    </source>
</reference>
<feature type="signal peptide" evidence="13">
    <location>
        <begin position="1"/>
        <end position="20"/>
    </location>
</feature>
<protein>
    <recommendedName>
        <fullName evidence="20">Laminin, alpha 1/2</fullName>
    </recommendedName>
</protein>
<feature type="disulfide bond" evidence="10">
    <location>
        <begin position="1021"/>
        <end position="1030"/>
    </location>
</feature>
<comment type="caution">
    <text evidence="10">Lacks conserved residue(s) required for the propagation of feature annotation.</text>
</comment>
<keyword evidence="8" id="KW-0325">Glycoprotein</keyword>
<feature type="disulfide bond" evidence="10">
    <location>
        <begin position="1743"/>
        <end position="1757"/>
    </location>
</feature>
<keyword evidence="9 10" id="KW-0424">Laminin EGF-like domain</keyword>
<feature type="domain" description="Laminin EGF-like" evidence="15">
    <location>
        <begin position="1760"/>
        <end position="1816"/>
    </location>
</feature>
<dbReference type="PROSITE" id="PS51117">
    <property type="entry name" value="LAMININ_NTER"/>
    <property type="match status" value="1"/>
</dbReference>
<feature type="disulfide bond" evidence="10">
    <location>
        <begin position="1224"/>
        <end position="1233"/>
    </location>
</feature>
<evidence type="ECO:0000256" key="13">
    <source>
        <dbReference type="SAM" id="SignalP"/>
    </source>
</evidence>
<keyword evidence="7 10" id="KW-1015">Disulfide bond</keyword>
<feature type="disulfide bond" evidence="10">
    <location>
        <begin position="1050"/>
        <end position="1062"/>
    </location>
</feature>
<feature type="domain" description="Laminin EGF-like" evidence="15">
    <location>
        <begin position="1297"/>
        <end position="1345"/>
    </location>
</feature>
<feature type="disulfide bond" evidence="10">
    <location>
        <begin position="911"/>
        <end position="920"/>
    </location>
</feature>
<evidence type="ECO:0000259" key="17">
    <source>
        <dbReference type="PROSITE" id="PS51117"/>
    </source>
</evidence>
<dbReference type="InterPro" id="IPR013320">
    <property type="entry name" value="ConA-like_dom_sf"/>
</dbReference>
<evidence type="ECO:0000256" key="11">
    <source>
        <dbReference type="SAM" id="Coils"/>
    </source>
</evidence>
<evidence type="ECO:0008006" key="20">
    <source>
        <dbReference type="Google" id="ProtNLM"/>
    </source>
</evidence>
<evidence type="ECO:0000256" key="5">
    <source>
        <dbReference type="ARBA" id="ARBA00022737"/>
    </source>
</evidence>
<evidence type="ECO:0000256" key="8">
    <source>
        <dbReference type="ARBA" id="ARBA00023180"/>
    </source>
</evidence>
<dbReference type="Gene3D" id="2.170.300.10">
    <property type="entry name" value="Tie2 ligand-binding domain superfamily"/>
    <property type="match status" value="1"/>
</dbReference>
<organism evidence="18 19">
    <name type="scientific">Paragonimus westermani</name>
    <dbReference type="NCBI Taxonomy" id="34504"/>
    <lineage>
        <taxon>Eukaryota</taxon>
        <taxon>Metazoa</taxon>
        <taxon>Spiralia</taxon>
        <taxon>Lophotrochozoa</taxon>
        <taxon>Platyhelminthes</taxon>
        <taxon>Trematoda</taxon>
        <taxon>Digenea</taxon>
        <taxon>Plagiorchiida</taxon>
        <taxon>Troglotremata</taxon>
        <taxon>Troglotrematidae</taxon>
        <taxon>Paragonimus</taxon>
    </lineage>
</organism>